<comment type="caution">
    <text evidence="4">The sequence shown here is derived from an EMBL/GenBank/DDBJ whole genome shotgun (WGS) entry which is preliminary data.</text>
</comment>
<evidence type="ECO:0000256" key="2">
    <source>
        <dbReference type="PIRSR" id="PIRSR613078-1"/>
    </source>
</evidence>
<feature type="binding site" evidence="3">
    <location>
        <position position="52"/>
    </location>
    <ligand>
        <name>substrate</name>
    </ligand>
</feature>
<dbReference type="GO" id="GO:0043456">
    <property type="term" value="P:regulation of pentose-phosphate shunt"/>
    <property type="evidence" value="ECO:0007669"/>
    <property type="project" value="TreeGrafter"/>
</dbReference>
<dbReference type="CDD" id="cd07067">
    <property type="entry name" value="HP_PGM_like"/>
    <property type="match status" value="1"/>
</dbReference>
<reference evidence="4 5" key="1">
    <citation type="submission" date="2019-10" db="EMBL/GenBank/DDBJ databases">
        <title>Epibacterium sp. nov., isolated from seawater.</title>
        <authorList>
            <person name="Zhang X."/>
            <person name="Li N."/>
        </authorList>
    </citation>
    <scope>NUCLEOTIDE SEQUENCE [LARGE SCALE GENOMIC DNA]</scope>
    <source>
        <strain evidence="4 5">SM1979</strain>
    </source>
</reference>
<dbReference type="GO" id="GO:0005829">
    <property type="term" value="C:cytosol"/>
    <property type="evidence" value="ECO:0007669"/>
    <property type="project" value="TreeGrafter"/>
</dbReference>
<evidence type="ECO:0000256" key="1">
    <source>
        <dbReference type="ARBA" id="ARBA00022801"/>
    </source>
</evidence>
<feature type="active site" description="Tele-phosphohistidine intermediate" evidence="2">
    <location>
        <position position="4"/>
    </location>
</feature>
<dbReference type="GO" id="GO:0004331">
    <property type="term" value="F:fructose-2,6-bisphosphate 2-phosphatase activity"/>
    <property type="evidence" value="ECO:0007669"/>
    <property type="project" value="TreeGrafter"/>
</dbReference>
<organism evidence="4 5">
    <name type="scientific">Tritonibacter litoralis</name>
    <dbReference type="NCBI Taxonomy" id="2662264"/>
    <lineage>
        <taxon>Bacteria</taxon>
        <taxon>Pseudomonadati</taxon>
        <taxon>Pseudomonadota</taxon>
        <taxon>Alphaproteobacteria</taxon>
        <taxon>Rhodobacterales</taxon>
        <taxon>Paracoccaceae</taxon>
        <taxon>Tritonibacter</taxon>
    </lineage>
</organism>
<dbReference type="InterPro" id="IPR029033">
    <property type="entry name" value="His_PPase_superfam"/>
</dbReference>
<evidence type="ECO:0000256" key="3">
    <source>
        <dbReference type="PIRSR" id="PIRSR613078-2"/>
    </source>
</evidence>
<dbReference type="AlphaFoldDB" id="A0A843YIP7"/>
<dbReference type="PANTHER" id="PTHR46517:SF1">
    <property type="entry name" value="FRUCTOSE-2,6-BISPHOSPHATASE TIGAR"/>
    <property type="match status" value="1"/>
</dbReference>
<feature type="active site" description="Proton donor/acceptor" evidence="2">
    <location>
        <position position="81"/>
    </location>
</feature>
<feature type="binding site" evidence="3">
    <location>
        <begin position="3"/>
        <end position="10"/>
    </location>
    <ligand>
        <name>substrate</name>
    </ligand>
</feature>
<accession>A0A843YIP7</accession>
<gene>
    <name evidence="4" type="ORF">GFB49_12625</name>
</gene>
<keyword evidence="1" id="KW-0378">Hydrolase</keyword>
<dbReference type="InterPro" id="IPR001345">
    <property type="entry name" value="PG/BPGM_mutase_AS"/>
</dbReference>
<dbReference type="InterPro" id="IPR013078">
    <property type="entry name" value="His_Pase_superF_clade-1"/>
</dbReference>
<proteinExistence type="predicted"/>
<dbReference type="InterPro" id="IPR051695">
    <property type="entry name" value="Phosphoglycerate_Mutase"/>
</dbReference>
<evidence type="ECO:0000313" key="5">
    <source>
        <dbReference type="Proteomes" id="UP000444174"/>
    </source>
</evidence>
<dbReference type="SUPFAM" id="SSF53254">
    <property type="entry name" value="Phosphoglycerate mutase-like"/>
    <property type="match status" value="1"/>
</dbReference>
<dbReference type="PANTHER" id="PTHR46517">
    <property type="entry name" value="FRUCTOSE-2,6-BISPHOSPHATASE TIGAR"/>
    <property type="match status" value="1"/>
</dbReference>
<dbReference type="SMART" id="SM00855">
    <property type="entry name" value="PGAM"/>
    <property type="match status" value="1"/>
</dbReference>
<dbReference type="EMBL" id="WIBF01000007">
    <property type="protein sequence ID" value="MQQ09304.1"/>
    <property type="molecule type" value="Genomic_DNA"/>
</dbReference>
<name>A0A843YIP7_9RHOB</name>
<dbReference type="PROSITE" id="PS00175">
    <property type="entry name" value="PG_MUTASE"/>
    <property type="match status" value="1"/>
</dbReference>
<dbReference type="Pfam" id="PF00300">
    <property type="entry name" value="His_Phos_1"/>
    <property type="match status" value="1"/>
</dbReference>
<keyword evidence="5" id="KW-1185">Reference proteome</keyword>
<sequence>MIRHGETTANRDGLVAGRWDVPLTETGRAQARALQAVQWAQEVAIFASPMNRADETASLIFPGQAFQTIPELSERDWGIYERGPLADLPPRSQTPVDGEAWDEMIARVQTGICIACDIAGTALPILVCHSGVIRAARILAGQDTPGARPANATPIFFHWTGTTHEERPYA</sequence>
<dbReference type="Gene3D" id="3.40.50.1240">
    <property type="entry name" value="Phosphoglycerate mutase-like"/>
    <property type="match status" value="1"/>
</dbReference>
<dbReference type="GO" id="GO:0045820">
    <property type="term" value="P:negative regulation of glycolytic process"/>
    <property type="evidence" value="ECO:0007669"/>
    <property type="project" value="TreeGrafter"/>
</dbReference>
<dbReference type="Proteomes" id="UP000444174">
    <property type="component" value="Unassembled WGS sequence"/>
</dbReference>
<evidence type="ECO:0000313" key="4">
    <source>
        <dbReference type="EMBL" id="MQQ09304.1"/>
    </source>
</evidence>
<protein>
    <submittedName>
        <fullName evidence="4">Histidine phosphatase family protein</fullName>
    </submittedName>
</protein>